<dbReference type="EMBL" id="JAGGJA010000004">
    <property type="protein sequence ID" value="MCW9706579.1"/>
    <property type="molecule type" value="Genomic_DNA"/>
</dbReference>
<dbReference type="RefSeq" id="WP_265765302.1">
    <property type="nucleotide sequence ID" value="NZ_JAGGJA010000004.1"/>
</dbReference>
<comment type="pathway">
    <text evidence="5">Glycan metabolism; pectin degradation; 2-dehydro-3-deoxy-D-gluconate from pectin: step 1/5.</text>
</comment>
<dbReference type="InterPro" id="IPR033131">
    <property type="entry name" value="Pectinesterase_Asp_AS"/>
</dbReference>
<evidence type="ECO:0000256" key="3">
    <source>
        <dbReference type="ARBA" id="ARBA00023085"/>
    </source>
</evidence>
<gene>
    <name evidence="7" type="ORF">J6I44_06915</name>
</gene>
<comment type="caution">
    <text evidence="7">The sequence shown here is derived from an EMBL/GenBank/DDBJ whole genome shotgun (WGS) entry which is preliminary data.</text>
</comment>
<dbReference type="Proteomes" id="UP001207918">
    <property type="component" value="Unassembled WGS sequence"/>
</dbReference>
<feature type="domain" description="Pectinesterase catalytic" evidence="6">
    <location>
        <begin position="43"/>
        <end position="326"/>
    </location>
</feature>
<feature type="active site" evidence="4">
    <location>
        <position position="197"/>
    </location>
</feature>
<evidence type="ECO:0000256" key="1">
    <source>
        <dbReference type="ARBA" id="ARBA00008891"/>
    </source>
</evidence>
<comment type="catalytic activity">
    <reaction evidence="5">
        <text>[(1-&gt;4)-alpha-D-galacturonosyl methyl ester](n) + n H2O = [(1-&gt;4)-alpha-D-galacturonosyl](n) + n methanol + n H(+)</text>
        <dbReference type="Rhea" id="RHEA:22380"/>
        <dbReference type="Rhea" id="RHEA-COMP:14570"/>
        <dbReference type="Rhea" id="RHEA-COMP:14573"/>
        <dbReference type="ChEBI" id="CHEBI:15377"/>
        <dbReference type="ChEBI" id="CHEBI:15378"/>
        <dbReference type="ChEBI" id="CHEBI:17790"/>
        <dbReference type="ChEBI" id="CHEBI:140522"/>
        <dbReference type="ChEBI" id="CHEBI:140523"/>
        <dbReference type="EC" id="3.1.1.11"/>
    </reaction>
</comment>
<protein>
    <recommendedName>
        <fullName evidence="5">Pectinesterase</fullName>
        <ecNumber evidence="5">3.1.1.11</ecNumber>
    </recommendedName>
</protein>
<organism evidence="7 8">
    <name type="scientific">Fodinibius salsisoli</name>
    <dbReference type="NCBI Taxonomy" id="2820877"/>
    <lineage>
        <taxon>Bacteria</taxon>
        <taxon>Pseudomonadati</taxon>
        <taxon>Balneolota</taxon>
        <taxon>Balneolia</taxon>
        <taxon>Balneolales</taxon>
        <taxon>Balneolaceae</taxon>
        <taxon>Fodinibius</taxon>
    </lineage>
</organism>
<keyword evidence="5" id="KW-0732">Signal</keyword>
<dbReference type="InterPro" id="IPR011050">
    <property type="entry name" value="Pectin_lyase_fold/virulence"/>
</dbReference>
<dbReference type="PROSITE" id="PS00503">
    <property type="entry name" value="PECTINESTERASE_2"/>
    <property type="match status" value="1"/>
</dbReference>
<evidence type="ECO:0000259" key="6">
    <source>
        <dbReference type="Pfam" id="PF01095"/>
    </source>
</evidence>
<dbReference type="SUPFAM" id="SSF51126">
    <property type="entry name" value="Pectin lyase-like"/>
    <property type="match status" value="1"/>
</dbReference>
<feature type="signal peptide" evidence="5">
    <location>
        <begin position="1"/>
        <end position="23"/>
    </location>
</feature>
<dbReference type="PANTHER" id="PTHR31321:SF57">
    <property type="entry name" value="PECTINESTERASE 53-RELATED"/>
    <property type="match status" value="1"/>
</dbReference>
<dbReference type="PANTHER" id="PTHR31321">
    <property type="entry name" value="ACYL-COA THIOESTER HYDROLASE YBHC-RELATED"/>
    <property type="match status" value="1"/>
</dbReference>
<keyword evidence="3 5" id="KW-0063">Aspartyl esterase</keyword>
<name>A0ABT3PKW0_9BACT</name>
<dbReference type="InterPro" id="IPR000070">
    <property type="entry name" value="Pectinesterase_cat"/>
</dbReference>
<evidence type="ECO:0000256" key="5">
    <source>
        <dbReference type="RuleBase" id="RU000589"/>
    </source>
</evidence>
<reference evidence="7 8" key="1">
    <citation type="submission" date="2021-03" db="EMBL/GenBank/DDBJ databases">
        <title>Aliifodinibius sp. nov., a new bacterium isolated from saline soil.</title>
        <authorList>
            <person name="Galisteo C."/>
            <person name="De La Haba R."/>
            <person name="Sanchez-Porro C."/>
            <person name="Ventosa A."/>
        </authorList>
    </citation>
    <scope>NUCLEOTIDE SEQUENCE [LARGE SCALE GENOMIC DNA]</scope>
    <source>
        <strain evidence="7 8">1BSP15-2V2</strain>
    </source>
</reference>
<keyword evidence="2 5" id="KW-0378">Hydrolase</keyword>
<accession>A0ABT3PKW0</accession>
<evidence type="ECO:0000313" key="8">
    <source>
        <dbReference type="Proteomes" id="UP001207918"/>
    </source>
</evidence>
<dbReference type="Pfam" id="PF01095">
    <property type="entry name" value="Pectinesterase"/>
    <property type="match status" value="1"/>
</dbReference>
<evidence type="ECO:0000256" key="2">
    <source>
        <dbReference type="ARBA" id="ARBA00022801"/>
    </source>
</evidence>
<dbReference type="Gene3D" id="2.160.20.10">
    <property type="entry name" value="Single-stranded right-handed beta-helix, Pectin lyase-like"/>
    <property type="match status" value="1"/>
</dbReference>
<proteinExistence type="inferred from homology"/>
<evidence type="ECO:0000313" key="7">
    <source>
        <dbReference type="EMBL" id="MCW9706579.1"/>
    </source>
</evidence>
<dbReference type="InterPro" id="IPR012334">
    <property type="entry name" value="Pectin_lyas_fold"/>
</dbReference>
<comment type="similarity">
    <text evidence="1">Belongs to the pectinesterase family.</text>
</comment>
<evidence type="ECO:0000256" key="4">
    <source>
        <dbReference type="PROSITE-ProRule" id="PRU10040"/>
    </source>
</evidence>
<feature type="chain" id="PRO_5044971079" description="Pectinesterase" evidence="5">
    <location>
        <begin position="24"/>
        <end position="358"/>
    </location>
</feature>
<keyword evidence="8" id="KW-1185">Reference proteome</keyword>
<dbReference type="EC" id="3.1.1.11" evidence="5"/>
<sequence length="358" mass="39394">MRGIKFSSLVLPVIVFIVGTACSGNDISSDKGEEPQPIEFKYVVDKNGDGDFQSVQQAIDAVPSYLDDRTSILIKKGVYKELLTIPEEKKNITLVGEKAEEIILKYDNAADKIDPETGEEYGTSGSASTFIHGDGFVAVNITFENSAGTEYGPALAIYVDSDQSIFKNCRFLGRQDTFYGDRVRIFVQDSYIEGTVDFIFGPATAVFENCEIHSYGGTSITAASTESYVDFGFVFRNCSITSEPGVETDLGRPWRPYAAVAYLNSELGGGIKPEGWNNWGNTSNEATARYVEYNNSGPGAQIQERVEWVSILSANEAEEYATPNVLKTTYSKTQVTDHWDPYKLLEKMKEIDWSAGGG</sequence>
<dbReference type="PROSITE" id="PS51257">
    <property type="entry name" value="PROKAR_LIPOPROTEIN"/>
    <property type="match status" value="1"/>
</dbReference>